<evidence type="ECO:0000313" key="12">
    <source>
        <dbReference type="EMBL" id="AEF85845.1"/>
    </source>
</evidence>
<dbReference type="RefSeq" id="WP_015708970.1">
    <property type="nucleotide sequence ID" value="NC_015578.1"/>
</dbReference>
<keyword evidence="6 7" id="KW-0742">SOS response</keyword>
<dbReference type="Pfam" id="PF22920">
    <property type="entry name" value="UvrC_RNaseH"/>
    <property type="match status" value="1"/>
</dbReference>
<proteinExistence type="inferred from homology"/>
<dbReference type="GO" id="GO:0003677">
    <property type="term" value="F:DNA binding"/>
    <property type="evidence" value="ECO:0007669"/>
    <property type="project" value="UniProtKB-UniRule"/>
</dbReference>
<name>F5YHA3_TREPZ</name>
<dbReference type="InterPro" id="IPR036876">
    <property type="entry name" value="UVR_dom_sf"/>
</dbReference>
<evidence type="ECO:0000256" key="8">
    <source>
        <dbReference type="SAM" id="MobiDB-lite"/>
    </source>
</evidence>
<dbReference type="Gene3D" id="4.10.860.10">
    <property type="entry name" value="UVR domain"/>
    <property type="match status" value="1"/>
</dbReference>
<dbReference type="GO" id="GO:0009432">
    <property type="term" value="P:SOS response"/>
    <property type="evidence" value="ECO:0007669"/>
    <property type="project" value="UniProtKB-UniRule"/>
</dbReference>
<dbReference type="SUPFAM" id="SSF47781">
    <property type="entry name" value="RuvA domain 2-like"/>
    <property type="match status" value="1"/>
</dbReference>
<dbReference type="PROSITE" id="PS50164">
    <property type="entry name" value="GIY_YIG"/>
    <property type="match status" value="1"/>
</dbReference>
<evidence type="ECO:0000256" key="4">
    <source>
        <dbReference type="ARBA" id="ARBA00022881"/>
    </source>
</evidence>
<feature type="region of interest" description="Disordered" evidence="8">
    <location>
        <begin position="323"/>
        <end position="345"/>
    </location>
</feature>
<comment type="function">
    <text evidence="7">The UvrABC repair system catalyzes the recognition and processing of DNA lesions. UvrC both incises the 5' and 3' sides of the lesion. The N-terminal half is responsible for the 3' incision and the C-terminal half is responsible for the 5' incision.</text>
</comment>
<protein>
    <recommendedName>
        <fullName evidence="7">UvrABC system protein C</fullName>
        <shortName evidence="7">Protein UvrC</shortName>
    </recommendedName>
    <alternativeName>
        <fullName evidence="7">Excinuclease ABC subunit C</fullName>
    </alternativeName>
</protein>
<keyword evidence="1 7" id="KW-0963">Cytoplasm</keyword>
<reference evidence="12 13" key="2">
    <citation type="journal article" date="2011" name="ISME J.">
        <title>RNA-seq reveals cooperative metabolic interactions between two termite-gut spirochete species in co-culture.</title>
        <authorList>
            <person name="Rosenthal A.Z."/>
            <person name="Matson E.G."/>
            <person name="Eldar A."/>
            <person name="Leadbetter J.R."/>
        </authorList>
    </citation>
    <scope>NUCLEOTIDE SEQUENCE [LARGE SCALE GENOMIC DNA]</scope>
    <source>
        <strain evidence="13">ATCC BAA-887 / DSM 12427 / ZAS-2</strain>
    </source>
</reference>
<dbReference type="Gene3D" id="3.40.1440.10">
    <property type="entry name" value="GIY-YIG endonuclease"/>
    <property type="match status" value="1"/>
</dbReference>
<evidence type="ECO:0000256" key="7">
    <source>
        <dbReference type="HAMAP-Rule" id="MF_00203"/>
    </source>
</evidence>
<dbReference type="GO" id="GO:0006289">
    <property type="term" value="P:nucleotide-excision repair"/>
    <property type="evidence" value="ECO:0007669"/>
    <property type="project" value="UniProtKB-UniRule"/>
</dbReference>
<dbReference type="STRING" id="545694.TREPR_1101"/>
<dbReference type="AlphaFoldDB" id="F5YHA3"/>
<comment type="subcellular location">
    <subcellularLocation>
        <location evidence="7">Cytoplasm</location>
    </subcellularLocation>
</comment>
<evidence type="ECO:0000313" key="13">
    <source>
        <dbReference type="Proteomes" id="UP000009223"/>
    </source>
</evidence>
<dbReference type="FunFam" id="3.40.1440.10:FF:000001">
    <property type="entry name" value="UvrABC system protein C"/>
    <property type="match status" value="1"/>
</dbReference>
<feature type="compositionally biased region" description="Low complexity" evidence="8">
    <location>
        <begin position="327"/>
        <end position="345"/>
    </location>
</feature>
<dbReference type="InterPro" id="IPR004791">
    <property type="entry name" value="UvrC"/>
</dbReference>
<dbReference type="OrthoDB" id="9804933at2"/>
<evidence type="ECO:0000256" key="1">
    <source>
        <dbReference type="ARBA" id="ARBA00022490"/>
    </source>
</evidence>
<evidence type="ECO:0000259" key="9">
    <source>
        <dbReference type="PROSITE" id="PS50151"/>
    </source>
</evidence>
<dbReference type="Pfam" id="PF14520">
    <property type="entry name" value="HHH_5"/>
    <property type="match status" value="1"/>
</dbReference>
<dbReference type="PANTHER" id="PTHR30562">
    <property type="entry name" value="UVRC/OXIDOREDUCTASE"/>
    <property type="match status" value="1"/>
</dbReference>
<evidence type="ECO:0000259" key="10">
    <source>
        <dbReference type="PROSITE" id="PS50164"/>
    </source>
</evidence>
<dbReference type="CDD" id="cd10434">
    <property type="entry name" value="GIY-YIG_UvrC_Cho"/>
    <property type="match status" value="1"/>
</dbReference>
<dbReference type="InterPro" id="IPR035901">
    <property type="entry name" value="GIY-YIG_endonuc_sf"/>
</dbReference>
<dbReference type="Pfam" id="PF01541">
    <property type="entry name" value="GIY-YIG"/>
    <property type="match status" value="1"/>
</dbReference>
<dbReference type="EMBL" id="CP001843">
    <property type="protein sequence ID" value="AEF85845.1"/>
    <property type="molecule type" value="Genomic_DNA"/>
</dbReference>
<evidence type="ECO:0000256" key="5">
    <source>
        <dbReference type="ARBA" id="ARBA00023204"/>
    </source>
</evidence>
<feature type="domain" description="UVR" evidence="9">
    <location>
        <begin position="205"/>
        <end position="240"/>
    </location>
</feature>
<dbReference type="NCBIfam" id="TIGR00194">
    <property type="entry name" value="uvrC"/>
    <property type="match status" value="1"/>
</dbReference>
<evidence type="ECO:0000256" key="2">
    <source>
        <dbReference type="ARBA" id="ARBA00022763"/>
    </source>
</evidence>
<dbReference type="InterPro" id="IPR000305">
    <property type="entry name" value="GIY-YIG_endonuc"/>
</dbReference>
<dbReference type="SUPFAM" id="SSF82771">
    <property type="entry name" value="GIY-YIG endonuclease"/>
    <property type="match status" value="1"/>
</dbReference>
<dbReference type="GO" id="GO:0009380">
    <property type="term" value="C:excinuclease repair complex"/>
    <property type="evidence" value="ECO:0007669"/>
    <property type="project" value="InterPro"/>
</dbReference>
<dbReference type="PROSITE" id="PS50151">
    <property type="entry name" value="UVR"/>
    <property type="match status" value="1"/>
</dbReference>
<keyword evidence="4 7" id="KW-0267">Excision nuclease</keyword>
<dbReference type="HOGENOM" id="CLU_014841_3_2_12"/>
<dbReference type="HAMAP" id="MF_00203">
    <property type="entry name" value="UvrC"/>
    <property type="match status" value="1"/>
</dbReference>
<dbReference type="PANTHER" id="PTHR30562:SF1">
    <property type="entry name" value="UVRABC SYSTEM PROTEIN C"/>
    <property type="match status" value="1"/>
</dbReference>
<dbReference type="GO" id="GO:0009381">
    <property type="term" value="F:excinuclease ABC activity"/>
    <property type="evidence" value="ECO:0007669"/>
    <property type="project" value="UniProtKB-UniRule"/>
</dbReference>
<dbReference type="Gene3D" id="3.30.420.340">
    <property type="entry name" value="UvrC, RNAse H endonuclease domain"/>
    <property type="match status" value="1"/>
</dbReference>
<dbReference type="InterPro" id="IPR050066">
    <property type="entry name" value="UvrABC_protein_C"/>
</dbReference>
<comment type="similarity">
    <text evidence="7">Belongs to the UvrC family.</text>
</comment>
<comment type="subunit">
    <text evidence="7">Interacts with UvrB in an incision complex.</text>
</comment>
<dbReference type="InterPro" id="IPR001162">
    <property type="entry name" value="UvrC_RNase_H_dom"/>
</dbReference>
<dbReference type="KEGG" id="tpi:TREPR_1101"/>
<dbReference type="InterPro" id="IPR001943">
    <property type="entry name" value="UVR_dom"/>
</dbReference>
<feature type="domain" description="UvrC family homology region profile" evidence="11">
    <location>
        <begin position="256"/>
        <end position="509"/>
    </location>
</feature>
<dbReference type="InterPro" id="IPR038476">
    <property type="entry name" value="UvrC_RNase_H_dom_sf"/>
</dbReference>
<keyword evidence="2 7" id="KW-0227">DNA damage</keyword>
<evidence type="ECO:0000259" key="11">
    <source>
        <dbReference type="PROSITE" id="PS50165"/>
    </source>
</evidence>
<accession>F5YHA3</accession>
<keyword evidence="13" id="KW-1185">Reference proteome</keyword>
<sequence length="681" mass="75243">MPSAANTVFDTLKAAAHDAPQEPGVYIMRDEESRIIYVGKARVLRNRLSSYFSGAKDIKTHTLIHNARSIETIIVANEYEALLLENTLIKQHSPRYNINLKDGKTYPVIRVSADPFPRVFRTRHIIEDGSRYYGPFPNVQAVDTMLELVDKLFPLRKCRSLKKRKAPCMYFHIGRCAAPCCGKITEGDYHLHVDRVQKLLAGETGSLIIDLTEQMHGAAKQLFFERAAQIRNTIDAIGNLSEGPTVVDFDPEGRDYIAWASESLLTTWSVFSMRGGKMTGRELFRTRSAADETESLETFLASYYSPDRPPPSRIFIRGEGVNAPPLEQTASAPEQAAPSEPATAQSVTFNEVSRTLLLSWFREQFGCEPELLFPEEKRHQAVLAMARQNALEDLRQQLKERGAGPALDELRQALNLRSRPERIEGFDIAQLDGKHPVASLISFKNGIPDKKNYRYFKLRSVVGVVDDFAAMREAVHRRYSRLIKEGTELPDLILIDGGIGQVNAAKGVLKELGADPDLVGLAKRDEELWLPAAREPIRLSKRSEALKLLQHVRDETHRFATGLNQKLRSKDLLFPTLESVEGIGPKRAAAIMKAYGNLPAIAAADPADLAETCGLSEAAARAVHAAALLALQDQAAAKARLTKGVHSRSRAATAAGQAAYPADEAISFLAAEAAEDEFGGE</sequence>
<dbReference type="GO" id="GO:0005737">
    <property type="term" value="C:cytoplasm"/>
    <property type="evidence" value="ECO:0007669"/>
    <property type="project" value="UniProtKB-SubCell"/>
</dbReference>
<dbReference type="Pfam" id="PF02151">
    <property type="entry name" value="UVR"/>
    <property type="match status" value="1"/>
</dbReference>
<keyword evidence="3 7" id="KW-0228">DNA excision</keyword>
<gene>
    <name evidence="7 12" type="primary">uvrC</name>
    <name evidence="12" type="ordered locus">TREPR_1101</name>
</gene>
<keyword evidence="5 7" id="KW-0234">DNA repair</keyword>
<dbReference type="Proteomes" id="UP000009223">
    <property type="component" value="Chromosome"/>
</dbReference>
<dbReference type="InterPro" id="IPR047296">
    <property type="entry name" value="GIY-YIG_UvrC_Cho"/>
</dbReference>
<reference evidence="13" key="1">
    <citation type="submission" date="2009-12" db="EMBL/GenBank/DDBJ databases">
        <title>Complete sequence of Treponema primitia strain ZAS-2.</title>
        <authorList>
            <person name="Tetu S.G."/>
            <person name="Matson E."/>
            <person name="Ren Q."/>
            <person name="Seshadri R."/>
            <person name="Elbourne L."/>
            <person name="Hassan K.A."/>
            <person name="Durkin A."/>
            <person name="Radune D."/>
            <person name="Mohamoud Y."/>
            <person name="Shay R."/>
            <person name="Jin S."/>
            <person name="Zhang X."/>
            <person name="Lucey K."/>
            <person name="Ballor N.R."/>
            <person name="Ottesen E."/>
            <person name="Rosenthal R."/>
            <person name="Allen A."/>
            <person name="Leadbetter J.R."/>
            <person name="Paulsen I.T."/>
        </authorList>
    </citation>
    <scope>NUCLEOTIDE SEQUENCE [LARGE SCALE GENOMIC DNA]</scope>
    <source>
        <strain evidence="13">ATCC BAA-887 / DSM 12427 / ZAS-2</strain>
    </source>
</reference>
<feature type="domain" description="GIY-YIG" evidence="10">
    <location>
        <begin position="21"/>
        <end position="98"/>
    </location>
</feature>
<dbReference type="SUPFAM" id="SSF46600">
    <property type="entry name" value="C-terminal UvrC-binding domain of UvrB"/>
    <property type="match status" value="1"/>
</dbReference>
<dbReference type="SMART" id="SM00465">
    <property type="entry name" value="GIYc"/>
    <property type="match status" value="1"/>
</dbReference>
<evidence type="ECO:0000256" key="6">
    <source>
        <dbReference type="ARBA" id="ARBA00023236"/>
    </source>
</evidence>
<evidence type="ECO:0000256" key="3">
    <source>
        <dbReference type="ARBA" id="ARBA00022769"/>
    </source>
</evidence>
<dbReference type="eggNOG" id="COG0322">
    <property type="taxonomic scope" value="Bacteria"/>
</dbReference>
<dbReference type="Pfam" id="PF08459">
    <property type="entry name" value="UvrC_RNaseH_dom"/>
    <property type="match status" value="1"/>
</dbReference>
<dbReference type="PROSITE" id="PS50165">
    <property type="entry name" value="UVRC"/>
    <property type="match status" value="1"/>
</dbReference>
<dbReference type="InterPro" id="IPR010994">
    <property type="entry name" value="RuvA_2-like"/>
</dbReference>
<dbReference type="Gene3D" id="1.10.150.20">
    <property type="entry name" value="5' to 3' exonuclease, C-terminal subdomain"/>
    <property type="match status" value="1"/>
</dbReference>
<organism evidence="12 13">
    <name type="scientific">Treponema primitia (strain ATCC BAA-887 / DSM 12427 / ZAS-2)</name>
    <dbReference type="NCBI Taxonomy" id="545694"/>
    <lineage>
        <taxon>Bacteria</taxon>
        <taxon>Pseudomonadati</taxon>
        <taxon>Spirochaetota</taxon>
        <taxon>Spirochaetia</taxon>
        <taxon>Spirochaetales</taxon>
        <taxon>Treponemataceae</taxon>
        <taxon>Treponema</taxon>
    </lineage>
</organism>